<proteinExistence type="predicted"/>
<gene>
    <name evidence="1" type="ORF">JZ751_019329</name>
</gene>
<dbReference type="AlphaFoldDB" id="A0A8T2MZ56"/>
<sequence length="107" mass="11534">FSAGVSQTQLRQKPPGKGTEQRLFCEVFLTGVALFCEVFLTGVALFCEVFLTGVALLAAQSGRSSPSVAALAYPLRCFCADLGRTFMAFVRVSGDFCQAQHLSFVDK</sequence>
<reference evidence="1" key="1">
    <citation type="thesis" date="2021" institute="BYU ScholarsArchive" country="Provo, UT, USA">
        <title>Applications of and Algorithms for Genome Assembly and Genomic Analyses with an Emphasis on Marine Teleosts.</title>
        <authorList>
            <person name="Pickett B.D."/>
        </authorList>
    </citation>
    <scope>NUCLEOTIDE SEQUENCE</scope>
    <source>
        <strain evidence="1">HI-2016</strain>
    </source>
</reference>
<evidence type="ECO:0000313" key="2">
    <source>
        <dbReference type="Proteomes" id="UP000824540"/>
    </source>
</evidence>
<keyword evidence="2" id="KW-1185">Reference proteome</keyword>
<comment type="caution">
    <text evidence="1">The sequence shown here is derived from an EMBL/GenBank/DDBJ whole genome shotgun (WGS) entry which is preliminary data.</text>
</comment>
<evidence type="ECO:0000313" key="1">
    <source>
        <dbReference type="EMBL" id="KAG9331371.1"/>
    </source>
</evidence>
<feature type="non-terminal residue" evidence="1">
    <location>
        <position position="107"/>
    </location>
</feature>
<accession>A0A8T2MZ56</accession>
<name>A0A8T2MZ56_9TELE</name>
<dbReference type="EMBL" id="JAFBMS010000346">
    <property type="protein sequence ID" value="KAG9331371.1"/>
    <property type="molecule type" value="Genomic_DNA"/>
</dbReference>
<dbReference type="Proteomes" id="UP000824540">
    <property type="component" value="Unassembled WGS sequence"/>
</dbReference>
<organism evidence="1 2">
    <name type="scientific">Albula glossodonta</name>
    <name type="common">roundjaw bonefish</name>
    <dbReference type="NCBI Taxonomy" id="121402"/>
    <lineage>
        <taxon>Eukaryota</taxon>
        <taxon>Metazoa</taxon>
        <taxon>Chordata</taxon>
        <taxon>Craniata</taxon>
        <taxon>Vertebrata</taxon>
        <taxon>Euteleostomi</taxon>
        <taxon>Actinopterygii</taxon>
        <taxon>Neopterygii</taxon>
        <taxon>Teleostei</taxon>
        <taxon>Albuliformes</taxon>
        <taxon>Albulidae</taxon>
        <taxon>Albula</taxon>
    </lineage>
</organism>
<protein>
    <submittedName>
        <fullName evidence="1">Uncharacterized protein</fullName>
    </submittedName>
</protein>